<evidence type="ECO:0000256" key="1">
    <source>
        <dbReference type="SAM" id="MobiDB-lite"/>
    </source>
</evidence>
<name>T1CED0_9ZZZZ</name>
<dbReference type="AlphaFoldDB" id="T1CED0"/>
<reference evidence="2" key="1">
    <citation type="submission" date="2013-08" db="EMBL/GenBank/DDBJ databases">
        <authorList>
            <person name="Mendez C."/>
            <person name="Richter M."/>
            <person name="Ferrer M."/>
            <person name="Sanchez J."/>
        </authorList>
    </citation>
    <scope>NUCLEOTIDE SEQUENCE</scope>
</reference>
<reference evidence="2" key="2">
    <citation type="journal article" date="2014" name="ISME J.">
        <title>Microbial stratification in low pH oxic and suboxic macroscopic growths along an acid mine drainage.</title>
        <authorList>
            <person name="Mendez-Garcia C."/>
            <person name="Mesa V."/>
            <person name="Sprenger R.R."/>
            <person name="Richter M."/>
            <person name="Diez M.S."/>
            <person name="Solano J."/>
            <person name="Bargiela R."/>
            <person name="Golyshina O.V."/>
            <person name="Manteca A."/>
            <person name="Ramos J.L."/>
            <person name="Gallego J.R."/>
            <person name="Llorente I."/>
            <person name="Martins Dos Santos V.A."/>
            <person name="Jensen O.N."/>
            <person name="Pelaez A.I."/>
            <person name="Sanchez J."/>
            <person name="Ferrer M."/>
        </authorList>
    </citation>
    <scope>NUCLEOTIDE SEQUENCE</scope>
</reference>
<accession>T1CED0</accession>
<feature type="compositionally biased region" description="Basic residues" evidence="1">
    <location>
        <begin position="73"/>
        <end position="85"/>
    </location>
</feature>
<evidence type="ECO:0000313" key="2">
    <source>
        <dbReference type="EMBL" id="EQD64344.1"/>
    </source>
</evidence>
<sequence length="93" mass="10328">QFNRVIETTVRDGARTVFLGDKLQHQSVEAGKAFERAQKHMPVAALGEASIRRQRTAHMKAVVHEVLAGRHSAAVRRSRRSRSAPRRPPLPAG</sequence>
<feature type="region of interest" description="Disordered" evidence="1">
    <location>
        <begin position="70"/>
        <end position="93"/>
    </location>
</feature>
<dbReference type="InterPro" id="IPR027417">
    <property type="entry name" value="P-loop_NTPase"/>
</dbReference>
<comment type="caution">
    <text evidence="2">The sequence shown here is derived from an EMBL/GenBank/DDBJ whole genome shotgun (WGS) entry which is preliminary data.</text>
</comment>
<feature type="non-terminal residue" evidence="2">
    <location>
        <position position="93"/>
    </location>
</feature>
<protein>
    <submittedName>
        <fullName evidence="2">Conjugative relaxase domain protein</fullName>
    </submittedName>
</protein>
<gene>
    <name evidence="2" type="ORF">B1A_08905</name>
</gene>
<feature type="non-terminal residue" evidence="2">
    <location>
        <position position="1"/>
    </location>
</feature>
<proteinExistence type="predicted"/>
<dbReference type="Gene3D" id="3.40.50.300">
    <property type="entry name" value="P-loop containing nucleotide triphosphate hydrolases"/>
    <property type="match status" value="1"/>
</dbReference>
<dbReference type="EMBL" id="AUZX01006339">
    <property type="protein sequence ID" value="EQD64344.1"/>
    <property type="molecule type" value="Genomic_DNA"/>
</dbReference>
<organism evidence="2">
    <name type="scientific">mine drainage metagenome</name>
    <dbReference type="NCBI Taxonomy" id="410659"/>
    <lineage>
        <taxon>unclassified sequences</taxon>
        <taxon>metagenomes</taxon>
        <taxon>ecological metagenomes</taxon>
    </lineage>
</organism>
<dbReference type="Pfam" id="PF13604">
    <property type="entry name" value="AAA_30"/>
    <property type="match status" value="1"/>
</dbReference>